<accession>A0A5C8NFC3</accession>
<dbReference type="Gene3D" id="2.60.40.200">
    <property type="entry name" value="Superoxide dismutase, copper/zinc binding domain"/>
    <property type="match status" value="1"/>
</dbReference>
<gene>
    <name evidence="5" type="ORF">FHP05_14405</name>
</gene>
<dbReference type="RefSeq" id="WP_147670554.1">
    <property type="nucleotide sequence ID" value="NZ_VDUW01000015.1"/>
</dbReference>
<dbReference type="InterPro" id="IPR024134">
    <property type="entry name" value="SOD_Cu/Zn_/chaperone"/>
</dbReference>
<comment type="caution">
    <text evidence="5">The sequence shown here is derived from an EMBL/GenBank/DDBJ whole genome shotgun (WGS) entry which is preliminary data.</text>
</comment>
<keyword evidence="3" id="KW-0732">Signal</keyword>
<dbReference type="GO" id="GO:0006801">
    <property type="term" value="P:superoxide metabolic process"/>
    <property type="evidence" value="ECO:0007669"/>
    <property type="project" value="InterPro"/>
</dbReference>
<dbReference type="GO" id="GO:0005507">
    <property type="term" value="F:copper ion binding"/>
    <property type="evidence" value="ECO:0007669"/>
    <property type="project" value="InterPro"/>
</dbReference>
<dbReference type="EMBL" id="VDUW01000015">
    <property type="protein sequence ID" value="TXL58152.1"/>
    <property type="molecule type" value="Genomic_DNA"/>
</dbReference>
<dbReference type="InterPro" id="IPR036423">
    <property type="entry name" value="SOD-like_Cu/Zn_dom_sf"/>
</dbReference>
<dbReference type="InterPro" id="IPR001424">
    <property type="entry name" value="SOD_Cu_Zn_dom"/>
</dbReference>
<comment type="similarity">
    <text evidence="1">Belongs to the Cu-Zn superoxide dismutase family.</text>
</comment>
<dbReference type="Pfam" id="PF00080">
    <property type="entry name" value="Sod_Cu"/>
    <property type="match status" value="1"/>
</dbReference>
<evidence type="ECO:0000256" key="2">
    <source>
        <dbReference type="SAM" id="MobiDB-lite"/>
    </source>
</evidence>
<evidence type="ECO:0000313" key="6">
    <source>
        <dbReference type="Proteomes" id="UP000321574"/>
    </source>
</evidence>
<proteinExistence type="inferred from homology"/>
<protein>
    <submittedName>
        <fullName evidence="5">Superoxide dismutase family protein</fullName>
    </submittedName>
</protein>
<evidence type="ECO:0000256" key="1">
    <source>
        <dbReference type="ARBA" id="ARBA00010457"/>
    </source>
</evidence>
<reference evidence="5 6" key="1">
    <citation type="submission" date="2019-06" db="EMBL/GenBank/DDBJ databases">
        <title>Cerasibacillus sp. nov., isolated from maize field.</title>
        <authorList>
            <person name="Lin S.-Y."/>
            <person name="Tsai C.-F."/>
            <person name="Young C.-C."/>
        </authorList>
    </citation>
    <scope>NUCLEOTIDE SEQUENCE [LARGE SCALE GENOMIC DNA]</scope>
    <source>
        <strain evidence="5 6">CC-CFT480</strain>
    </source>
</reference>
<keyword evidence="6" id="KW-1185">Reference proteome</keyword>
<evidence type="ECO:0000259" key="4">
    <source>
        <dbReference type="Pfam" id="PF00080"/>
    </source>
</evidence>
<dbReference type="SUPFAM" id="SSF49329">
    <property type="entry name" value="Cu,Zn superoxide dismutase-like"/>
    <property type="match status" value="1"/>
</dbReference>
<feature type="region of interest" description="Disordered" evidence="2">
    <location>
        <begin position="148"/>
        <end position="195"/>
    </location>
</feature>
<dbReference type="PANTHER" id="PTHR10003">
    <property type="entry name" value="SUPEROXIDE DISMUTASE CU-ZN -RELATED"/>
    <property type="match status" value="1"/>
</dbReference>
<organism evidence="5 6">
    <name type="scientific">Cerasibacillus terrae</name>
    <dbReference type="NCBI Taxonomy" id="2498845"/>
    <lineage>
        <taxon>Bacteria</taxon>
        <taxon>Bacillati</taxon>
        <taxon>Bacillota</taxon>
        <taxon>Bacilli</taxon>
        <taxon>Bacillales</taxon>
        <taxon>Bacillaceae</taxon>
        <taxon>Cerasibacillus</taxon>
    </lineage>
</organism>
<name>A0A5C8NFC3_9BACI</name>
<dbReference type="PROSITE" id="PS51257">
    <property type="entry name" value="PROKAR_LIPOPROTEIN"/>
    <property type="match status" value="1"/>
</dbReference>
<dbReference type="OrthoDB" id="9792957at2"/>
<evidence type="ECO:0000256" key="3">
    <source>
        <dbReference type="SAM" id="SignalP"/>
    </source>
</evidence>
<sequence>MKFKWFIWMIFLLLIFASCEQGTPSSLEVNMYNASGDMVGKATLTDGKNEVTIKLKVEGFSPGFHGIHIHEYAKCDAPDFKTAGNHFNPEGKKHGLMHPEGTHIGDLPNVEADSSGIIDTEITVSDATLKEGKKSLLTGEGTALIITEDQDDGMTQPSGESGKRLVCGKITKQKDDASNEEPTDPTEIQSETEEE</sequence>
<feature type="compositionally biased region" description="Acidic residues" evidence="2">
    <location>
        <begin position="178"/>
        <end position="195"/>
    </location>
</feature>
<dbReference type="Proteomes" id="UP000321574">
    <property type="component" value="Unassembled WGS sequence"/>
</dbReference>
<feature type="signal peptide" evidence="3">
    <location>
        <begin position="1"/>
        <end position="22"/>
    </location>
</feature>
<dbReference type="AlphaFoldDB" id="A0A5C8NFC3"/>
<feature type="domain" description="Superoxide dismutase copper/zinc binding" evidence="4">
    <location>
        <begin position="40"/>
        <end position="170"/>
    </location>
</feature>
<dbReference type="CDD" id="cd00305">
    <property type="entry name" value="Cu-Zn_Superoxide_Dismutase"/>
    <property type="match status" value="1"/>
</dbReference>
<evidence type="ECO:0000313" key="5">
    <source>
        <dbReference type="EMBL" id="TXL58152.1"/>
    </source>
</evidence>
<feature type="chain" id="PRO_5038438067" evidence="3">
    <location>
        <begin position="23"/>
        <end position="195"/>
    </location>
</feature>